<evidence type="ECO:0000259" key="2">
    <source>
        <dbReference type="PROSITE" id="PS50994"/>
    </source>
</evidence>
<comment type="similarity">
    <text evidence="1">Belongs to the transposase 8 family.</text>
</comment>
<dbReference type="OrthoDB" id="9810995at2"/>
<dbReference type="EMBL" id="RJLR01000065">
    <property type="protein sequence ID" value="RNM01976.1"/>
    <property type="molecule type" value="Genomic_DNA"/>
</dbReference>
<dbReference type="Pfam" id="PF13276">
    <property type="entry name" value="HTH_21"/>
    <property type="match status" value="1"/>
</dbReference>
<dbReference type="SUPFAM" id="SSF46689">
    <property type="entry name" value="Homeodomain-like"/>
    <property type="match status" value="1"/>
</dbReference>
<dbReference type="Gene3D" id="1.10.10.60">
    <property type="entry name" value="Homeodomain-like"/>
    <property type="match status" value="1"/>
</dbReference>
<dbReference type="Gene3D" id="3.30.420.10">
    <property type="entry name" value="Ribonuclease H-like superfamily/Ribonuclease H"/>
    <property type="match status" value="1"/>
</dbReference>
<organism evidence="3 4">
    <name type="scientific">Dickeya undicola</name>
    <dbReference type="NCBI Taxonomy" id="1577887"/>
    <lineage>
        <taxon>Bacteria</taxon>
        <taxon>Pseudomonadati</taxon>
        <taxon>Pseudomonadota</taxon>
        <taxon>Gammaproteobacteria</taxon>
        <taxon>Enterobacterales</taxon>
        <taxon>Pectobacteriaceae</taxon>
        <taxon>Dickeya</taxon>
    </lineage>
</organism>
<feature type="non-terminal residue" evidence="3">
    <location>
        <position position="371"/>
    </location>
</feature>
<name>A0A3N0FPD0_9GAMM</name>
<dbReference type="AlphaFoldDB" id="A0A3N0FPD0"/>
<dbReference type="GO" id="GO:0003677">
    <property type="term" value="F:DNA binding"/>
    <property type="evidence" value="ECO:0007669"/>
    <property type="project" value="InterPro"/>
</dbReference>
<evidence type="ECO:0000313" key="3">
    <source>
        <dbReference type="EMBL" id="RNM01976.1"/>
    </source>
</evidence>
<dbReference type="GO" id="GO:0004803">
    <property type="term" value="F:transposase activity"/>
    <property type="evidence" value="ECO:0007669"/>
    <property type="project" value="InterPro"/>
</dbReference>
<dbReference type="InterPro" id="IPR012337">
    <property type="entry name" value="RNaseH-like_sf"/>
</dbReference>
<dbReference type="InterPro" id="IPR036397">
    <property type="entry name" value="RNaseH_sf"/>
</dbReference>
<dbReference type="InterPro" id="IPR002514">
    <property type="entry name" value="Transposase_8"/>
</dbReference>
<dbReference type="Pfam" id="PF01527">
    <property type="entry name" value="HTH_Tnp_1"/>
    <property type="match status" value="1"/>
</dbReference>
<gene>
    <name evidence="3" type="ORF">EF878_20600</name>
</gene>
<dbReference type="NCBIfam" id="NF033516">
    <property type="entry name" value="transpos_IS3"/>
    <property type="match status" value="1"/>
</dbReference>
<dbReference type="Pfam" id="PF00665">
    <property type="entry name" value="rve"/>
    <property type="match status" value="1"/>
</dbReference>
<dbReference type="Proteomes" id="UP000276061">
    <property type="component" value="Unassembled WGS sequence"/>
</dbReference>
<accession>A0A3N0FPD0</accession>
<protein>
    <submittedName>
        <fullName evidence="3">IS3 family transposase</fullName>
    </submittedName>
</protein>
<dbReference type="InterPro" id="IPR001584">
    <property type="entry name" value="Integrase_cat-core"/>
</dbReference>
<dbReference type="SUPFAM" id="SSF53098">
    <property type="entry name" value="Ribonuclease H-like"/>
    <property type="match status" value="1"/>
</dbReference>
<dbReference type="GO" id="GO:0006313">
    <property type="term" value="P:DNA transposition"/>
    <property type="evidence" value="ECO:0007669"/>
    <property type="project" value="InterPro"/>
</dbReference>
<dbReference type="RefSeq" id="WP_123253429.1">
    <property type="nucleotide sequence ID" value="NZ_RJLR01000065.1"/>
</dbReference>
<dbReference type="InterPro" id="IPR025948">
    <property type="entry name" value="HTH-like_dom"/>
</dbReference>
<feature type="domain" description="Integrase catalytic" evidence="2">
    <location>
        <begin position="213"/>
        <end position="371"/>
    </location>
</feature>
<dbReference type="PANTHER" id="PTHR46889">
    <property type="entry name" value="TRANSPOSASE INSF FOR INSERTION SEQUENCE IS3B-RELATED"/>
    <property type="match status" value="1"/>
</dbReference>
<proteinExistence type="inferred from homology"/>
<evidence type="ECO:0000256" key="1">
    <source>
        <dbReference type="ARBA" id="ARBA00009964"/>
    </source>
</evidence>
<dbReference type="InterPro" id="IPR048020">
    <property type="entry name" value="Transpos_IS3"/>
</dbReference>
<dbReference type="PROSITE" id="PS50994">
    <property type="entry name" value="INTEGRASE"/>
    <property type="match status" value="1"/>
</dbReference>
<dbReference type="InterPro" id="IPR009057">
    <property type="entry name" value="Homeodomain-like_sf"/>
</dbReference>
<comment type="caution">
    <text evidence="3">The sequence shown here is derived from an EMBL/GenBank/DDBJ whole genome shotgun (WGS) entry which is preliminary data.</text>
</comment>
<dbReference type="PANTHER" id="PTHR46889:SF4">
    <property type="entry name" value="TRANSPOSASE INSO FOR INSERTION SEQUENCE ELEMENT IS911B-RELATED"/>
    <property type="match status" value="1"/>
</dbReference>
<dbReference type="InterPro" id="IPR050900">
    <property type="entry name" value="Transposase_IS3/IS150/IS904"/>
</dbReference>
<reference evidence="3 4" key="1">
    <citation type="submission" date="2018-11" db="EMBL/GenBank/DDBJ databases">
        <title>Characterization of surface water Dickeya isolates.</title>
        <authorList>
            <person name="Van Gijsegem F."/>
            <person name="Pedron J."/>
        </authorList>
    </citation>
    <scope>NUCLEOTIDE SEQUENCE [LARGE SCALE GENOMIC DNA]</scope>
    <source>
        <strain evidence="3 4">FVG1-MFV-O17</strain>
    </source>
</reference>
<sequence length="371" mass="42649">MRSLRRSFTPEFKREAAALVVEQGYTVHEACQAMGVGETAMRRWVEQLKSEQQGITPSAKALTSEQQRIQELEKRIKRLELEKEIPKKGYGSLNVGRIQKHALTDQLSEHYPTGLVCALFDLPRSTFYDGLNKPVDENRLALRRHVTRIFHDSKGSAGSRSIVAMLRQKNLVVGRFKVRRLMKEAQLQSKQPGSHKYKTATTERPDIPNRLARDFAPAKTNQVWTGDITYIWAGRWIYLAVVLDLYARRVVGYALSETADAGLVIAALDMAWQQRGRPKGVMFHSDQGSQYTALVFRQRLWRYRMTQSLSRRGNCWDNAPTERVFRSLKTEWVPQAGYENLTQAKSDISRYLLGYYNQRRPHSFNAGFPPI</sequence>
<dbReference type="GO" id="GO:0015074">
    <property type="term" value="P:DNA integration"/>
    <property type="evidence" value="ECO:0007669"/>
    <property type="project" value="InterPro"/>
</dbReference>
<evidence type="ECO:0000313" key="4">
    <source>
        <dbReference type="Proteomes" id="UP000276061"/>
    </source>
</evidence>